<organism evidence="2 3">
    <name type="scientific">Hesseltinella vesiculosa</name>
    <dbReference type="NCBI Taxonomy" id="101127"/>
    <lineage>
        <taxon>Eukaryota</taxon>
        <taxon>Fungi</taxon>
        <taxon>Fungi incertae sedis</taxon>
        <taxon>Mucoromycota</taxon>
        <taxon>Mucoromycotina</taxon>
        <taxon>Mucoromycetes</taxon>
        <taxon>Mucorales</taxon>
        <taxon>Cunninghamellaceae</taxon>
        <taxon>Hesseltinella</taxon>
    </lineage>
</organism>
<feature type="compositionally biased region" description="Low complexity" evidence="1">
    <location>
        <begin position="116"/>
        <end position="128"/>
    </location>
</feature>
<proteinExistence type="predicted"/>
<dbReference type="Proteomes" id="UP000242146">
    <property type="component" value="Unassembled WGS sequence"/>
</dbReference>
<dbReference type="STRING" id="101127.A0A1X2GER0"/>
<keyword evidence="3" id="KW-1185">Reference proteome</keyword>
<comment type="caution">
    <text evidence="2">The sequence shown here is derived from an EMBL/GenBank/DDBJ whole genome shotgun (WGS) entry which is preliminary data.</text>
</comment>
<dbReference type="EMBL" id="MCGT01000019">
    <property type="protein sequence ID" value="ORX52032.1"/>
    <property type="molecule type" value="Genomic_DNA"/>
</dbReference>
<evidence type="ECO:0000256" key="1">
    <source>
        <dbReference type="SAM" id="MobiDB-lite"/>
    </source>
</evidence>
<dbReference type="OrthoDB" id="9451547at2759"/>
<reference evidence="2 3" key="1">
    <citation type="submission" date="2016-07" db="EMBL/GenBank/DDBJ databases">
        <title>Pervasive Adenine N6-methylation of Active Genes in Fungi.</title>
        <authorList>
            <consortium name="DOE Joint Genome Institute"/>
            <person name="Mondo S.J."/>
            <person name="Dannebaum R.O."/>
            <person name="Kuo R.C."/>
            <person name="Labutti K."/>
            <person name="Haridas S."/>
            <person name="Kuo A."/>
            <person name="Salamov A."/>
            <person name="Ahrendt S.R."/>
            <person name="Lipzen A."/>
            <person name="Sullivan W."/>
            <person name="Andreopoulos W.B."/>
            <person name="Clum A."/>
            <person name="Lindquist E."/>
            <person name="Daum C."/>
            <person name="Ramamoorthy G.K."/>
            <person name="Gryganskyi A."/>
            <person name="Culley D."/>
            <person name="Magnuson J.K."/>
            <person name="James T.Y."/>
            <person name="O'Malley M.A."/>
            <person name="Stajich J.E."/>
            <person name="Spatafora J.W."/>
            <person name="Visel A."/>
            <person name="Grigoriev I.V."/>
        </authorList>
    </citation>
    <scope>NUCLEOTIDE SEQUENCE [LARGE SCALE GENOMIC DNA]</scope>
    <source>
        <strain evidence="2 3">NRRL 3301</strain>
    </source>
</reference>
<feature type="region of interest" description="Disordered" evidence="1">
    <location>
        <begin position="82"/>
        <end position="141"/>
    </location>
</feature>
<feature type="compositionally biased region" description="Polar residues" evidence="1">
    <location>
        <begin position="96"/>
        <end position="109"/>
    </location>
</feature>
<dbReference type="Gene3D" id="3.30.710.10">
    <property type="entry name" value="Potassium Channel Kv1.1, Chain A"/>
    <property type="match status" value="1"/>
</dbReference>
<protein>
    <recommendedName>
        <fullName evidence="4">Phosphatase activator</fullName>
    </recommendedName>
</protein>
<dbReference type="AlphaFoldDB" id="A0A1X2GER0"/>
<dbReference type="SUPFAM" id="SSF54695">
    <property type="entry name" value="POZ domain"/>
    <property type="match status" value="1"/>
</dbReference>
<accession>A0A1X2GER0</accession>
<name>A0A1X2GER0_9FUNG</name>
<evidence type="ECO:0000313" key="3">
    <source>
        <dbReference type="Proteomes" id="UP000242146"/>
    </source>
</evidence>
<dbReference type="InterPro" id="IPR011333">
    <property type="entry name" value="SKP1/BTB/POZ_sf"/>
</dbReference>
<gene>
    <name evidence="2" type="ORF">DM01DRAFT_1367578</name>
</gene>
<sequence length="358" mass="40984">MASESPIAQVPDPSVDYDDDLIYQQQDDDDGFEQDAIPQILKLDLRGVRMELDRDTLVSLPESLLIAMFPNGLILGRQDDYADDDYDRQAGDSQQRHPSANQQQRQFTSNDEDPVSTTPSSSSSSSGSAGQPLTHDDDMVTDDDDFQVTYVDFDPVCLEYVLRYYRKAQQMSMEAQQKRLHEQHPDDDSINDPIHNSPAYYPLLDKQPIIVLREELEYFCVPTKKNLSVPDMASLKLQCGQFLRQRDEIFAALQKSIARENNLAEQHLIDMLCDAGFSRNDRWGHRALEPTRTCIISMGLVLLKTTGPDNHMATAQKLLLFWRKPARKCWWDGNSEEINGQTVRLWARRTWTLELALL</sequence>
<evidence type="ECO:0008006" key="4">
    <source>
        <dbReference type="Google" id="ProtNLM"/>
    </source>
</evidence>
<evidence type="ECO:0000313" key="2">
    <source>
        <dbReference type="EMBL" id="ORX52032.1"/>
    </source>
</evidence>